<feature type="region of interest" description="Disordered" evidence="1">
    <location>
        <begin position="65"/>
        <end position="90"/>
    </location>
</feature>
<protein>
    <submittedName>
        <fullName evidence="2">Uncharacterized protein</fullName>
    </submittedName>
</protein>
<feature type="compositionally biased region" description="Basic residues" evidence="1">
    <location>
        <begin position="65"/>
        <end position="79"/>
    </location>
</feature>
<dbReference type="EMBL" id="GFPF01003635">
    <property type="protein sequence ID" value="MAA14781.1"/>
    <property type="molecule type" value="Transcribed_RNA"/>
</dbReference>
<reference evidence="2" key="1">
    <citation type="journal article" date="2017" name="Parasit. Vectors">
        <title>Sialotranscriptomics of Rhipicephalus zambeziensis reveals intricate expression profiles of secretory proteins and suggests tight temporal transcriptional regulation during blood-feeding.</title>
        <authorList>
            <person name="de Castro M.H."/>
            <person name="de Klerk D."/>
            <person name="Pienaar R."/>
            <person name="Rees D.J.G."/>
            <person name="Mans B.J."/>
        </authorList>
    </citation>
    <scope>NUCLEOTIDE SEQUENCE</scope>
    <source>
        <tissue evidence="2">Salivary glands</tissue>
    </source>
</reference>
<dbReference type="AlphaFoldDB" id="A0A224YJU4"/>
<evidence type="ECO:0000313" key="2">
    <source>
        <dbReference type="EMBL" id="MAA14781.1"/>
    </source>
</evidence>
<name>A0A224YJU4_9ACAR</name>
<evidence type="ECO:0000256" key="1">
    <source>
        <dbReference type="SAM" id="MobiDB-lite"/>
    </source>
</evidence>
<proteinExistence type="predicted"/>
<accession>A0A224YJU4</accession>
<organism evidence="2">
    <name type="scientific">Rhipicephalus zambeziensis</name>
    <dbReference type="NCBI Taxonomy" id="60191"/>
    <lineage>
        <taxon>Eukaryota</taxon>
        <taxon>Metazoa</taxon>
        <taxon>Ecdysozoa</taxon>
        <taxon>Arthropoda</taxon>
        <taxon>Chelicerata</taxon>
        <taxon>Arachnida</taxon>
        <taxon>Acari</taxon>
        <taxon>Parasitiformes</taxon>
        <taxon>Ixodida</taxon>
        <taxon>Ixodoidea</taxon>
        <taxon>Ixodidae</taxon>
        <taxon>Rhipicephalinae</taxon>
        <taxon>Rhipicephalus</taxon>
        <taxon>Rhipicephalus</taxon>
    </lineage>
</organism>
<sequence>MCIYAVYIIRTANAVKATWKNRCTEQTRVHTGMLGTIGPRVLILRAAHGDTKWRSALLHTSRLVHREKKKKKKKKKNSRKALSAKTKRSCRYDRAGDKHHTFFQRRHSAQQNCYFSSGRTLHCAAMVCHSVRRPPGSSVYHNVSLLDRVLPLNENLRSPTPPL</sequence>